<dbReference type="InterPro" id="IPR034746">
    <property type="entry name" value="POTRA"/>
</dbReference>
<dbReference type="EMBL" id="LIZX01000255">
    <property type="protein sequence ID" value="KPJ62808.1"/>
    <property type="molecule type" value="Genomic_DNA"/>
</dbReference>
<gene>
    <name evidence="7" type="ORF">AMJ44_15105</name>
</gene>
<comment type="subcellular location">
    <subcellularLocation>
        <location evidence="1">Membrane</location>
    </subcellularLocation>
</comment>
<accession>A0A0S7XK30</accession>
<organism evidence="7 8">
    <name type="scientific">candidate division WOR-1 bacterium DG_54_3</name>
    <dbReference type="NCBI Taxonomy" id="1703775"/>
    <lineage>
        <taxon>Bacteria</taxon>
        <taxon>Bacillati</taxon>
        <taxon>Saganbacteria</taxon>
    </lineage>
</organism>
<evidence type="ECO:0000256" key="1">
    <source>
        <dbReference type="ARBA" id="ARBA00004370"/>
    </source>
</evidence>
<dbReference type="PANTHER" id="PTHR12815:SF47">
    <property type="entry name" value="TRANSLOCATION AND ASSEMBLY MODULE SUBUNIT TAMA"/>
    <property type="match status" value="1"/>
</dbReference>
<comment type="caution">
    <text evidence="7">The sequence shown here is derived from an EMBL/GenBank/DDBJ whole genome shotgun (WGS) entry which is preliminary data.</text>
</comment>
<dbReference type="Gene3D" id="2.40.160.50">
    <property type="entry name" value="membrane protein fhac: a member of the omp85/tpsb transporter family"/>
    <property type="match status" value="1"/>
</dbReference>
<keyword evidence="4" id="KW-0472">Membrane</keyword>
<evidence type="ECO:0000313" key="7">
    <source>
        <dbReference type="EMBL" id="KPJ62808.1"/>
    </source>
</evidence>
<dbReference type="InterPro" id="IPR039910">
    <property type="entry name" value="D15-like"/>
</dbReference>
<dbReference type="Gene3D" id="3.10.20.310">
    <property type="entry name" value="membrane protein fhac"/>
    <property type="match status" value="3"/>
</dbReference>
<name>A0A0S7XK30_UNCSA</name>
<keyword evidence="3" id="KW-0732">Signal</keyword>
<dbReference type="Pfam" id="PF01103">
    <property type="entry name" value="Omp85"/>
    <property type="match status" value="1"/>
</dbReference>
<evidence type="ECO:0000256" key="3">
    <source>
        <dbReference type="ARBA" id="ARBA00022729"/>
    </source>
</evidence>
<dbReference type="PROSITE" id="PS51779">
    <property type="entry name" value="POTRA"/>
    <property type="match status" value="1"/>
</dbReference>
<dbReference type="GO" id="GO:0019867">
    <property type="term" value="C:outer membrane"/>
    <property type="evidence" value="ECO:0007669"/>
    <property type="project" value="InterPro"/>
</dbReference>
<dbReference type="AlphaFoldDB" id="A0A0S7XK30"/>
<reference evidence="7 8" key="1">
    <citation type="journal article" date="2015" name="Microbiome">
        <title>Genomic resolution of linkages in carbon, nitrogen, and sulfur cycling among widespread estuary sediment bacteria.</title>
        <authorList>
            <person name="Baker B.J."/>
            <person name="Lazar C.S."/>
            <person name="Teske A.P."/>
            <person name="Dick G.J."/>
        </authorList>
    </citation>
    <scope>NUCLEOTIDE SEQUENCE [LARGE SCALE GENOMIC DNA]</scope>
    <source>
        <strain evidence="7">DG_54_3</strain>
    </source>
</reference>
<evidence type="ECO:0000313" key="8">
    <source>
        <dbReference type="Proteomes" id="UP000051861"/>
    </source>
</evidence>
<dbReference type="PANTHER" id="PTHR12815">
    <property type="entry name" value="SORTING AND ASSEMBLY MACHINERY SAMM50 PROTEIN FAMILY MEMBER"/>
    <property type="match status" value="1"/>
</dbReference>
<sequence>MGVIKTRIESTLTHDQIRSDLEKIYATGYFSDVFAVLSKINSDEYSLCYQLVENPPVKKIIFRSYGSSGNNSIYPDSLLQGQINFLPTKILNYEILQKGLDSAITVYHRNGYSLARFENIRYDSVSRNLEVSLNEGIISRVELTGNKRTKNWVVLRNFPLRPGKPFNSKLASRGISNIHSTGFFENVILSTYSTKQRLVLQIKVKEKKFNLVRIGAHFKDEYKAEAFLQFVDANVLGVGNEVYTHFQYGERKQIYKLNFKADRIFKTYLTYKLDIFHRREKRRLYDEHQRIGYFKEKRTGTTFSFGQHISRLGTMSIETRWEKTQVDNDVSKTKSTTNIRSLTLRSLVDTFDKYPFPILFSFTPTGQFSSQDSYRNFRWNCTLK</sequence>
<feature type="domain" description="POTRA" evidence="6">
    <location>
        <begin position="136"/>
        <end position="207"/>
    </location>
</feature>
<dbReference type="Pfam" id="PF07244">
    <property type="entry name" value="POTRA"/>
    <property type="match status" value="1"/>
</dbReference>
<dbReference type="InterPro" id="IPR000184">
    <property type="entry name" value="Bac_surfAg_D15"/>
</dbReference>
<keyword evidence="2" id="KW-0812">Transmembrane</keyword>
<evidence type="ECO:0000259" key="6">
    <source>
        <dbReference type="PROSITE" id="PS51779"/>
    </source>
</evidence>
<dbReference type="Proteomes" id="UP000051861">
    <property type="component" value="Unassembled WGS sequence"/>
</dbReference>
<evidence type="ECO:0000256" key="2">
    <source>
        <dbReference type="ARBA" id="ARBA00022692"/>
    </source>
</evidence>
<proteinExistence type="predicted"/>
<dbReference type="InterPro" id="IPR010827">
    <property type="entry name" value="BamA/TamA_POTRA"/>
</dbReference>
<keyword evidence="5" id="KW-0998">Cell outer membrane</keyword>
<protein>
    <recommendedName>
        <fullName evidence="6">POTRA domain-containing protein</fullName>
    </recommendedName>
</protein>
<evidence type="ECO:0000256" key="4">
    <source>
        <dbReference type="ARBA" id="ARBA00023136"/>
    </source>
</evidence>
<evidence type="ECO:0000256" key="5">
    <source>
        <dbReference type="ARBA" id="ARBA00023237"/>
    </source>
</evidence>